<evidence type="ECO:0008006" key="3">
    <source>
        <dbReference type="Google" id="ProtNLM"/>
    </source>
</evidence>
<dbReference type="EMBL" id="FOVF01000010">
    <property type="protein sequence ID" value="SFN25248.1"/>
    <property type="molecule type" value="Genomic_DNA"/>
</dbReference>
<name>A0A1I4XH57_9GAMM</name>
<reference evidence="1 2" key="1">
    <citation type="submission" date="2016-10" db="EMBL/GenBank/DDBJ databases">
        <authorList>
            <person name="de Groot N.N."/>
        </authorList>
    </citation>
    <scope>NUCLEOTIDE SEQUENCE [LARGE SCALE GENOMIC DNA]</scope>
    <source>
        <strain evidence="1 2">CGMCC 1.7659</strain>
    </source>
</reference>
<accession>A0A1I4XH57</accession>
<proteinExistence type="predicted"/>
<protein>
    <recommendedName>
        <fullName evidence="3">Histidine kinase-, DNA gyrase B-, and HSP90-like ATPase</fullName>
    </recommendedName>
</protein>
<evidence type="ECO:0000313" key="1">
    <source>
        <dbReference type="EMBL" id="SFN25248.1"/>
    </source>
</evidence>
<organism evidence="1 2">
    <name type="scientific">Dokdonella immobilis</name>
    <dbReference type="NCBI Taxonomy" id="578942"/>
    <lineage>
        <taxon>Bacteria</taxon>
        <taxon>Pseudomonadati</taxon>
        <taxon>Pseudomonadota</taxon>
        <taxon>Gammaproteobacteria</taxon>
        <taxon>Lysobacterales</taxon>
        <taxon>Rhodanobacteraceae</taxon>
        <taxon>Dokdonella</taxon>
    </lineage>
</organism>
<keyword evidence="2" id="KW-1185">Reference proteome</keyword>
<dbReference type="Proteomes" id="UP000198575">
    <property type="component" value="Unassembled WGS sequence"/>
</dbReference>
<evidence type="ECO:0000313" key="2">
    <source>
        <dbReference type="Proteomes" id="UP000198575"/>
    </source>
</evidence>
<dbReference type="AlphaFoldDB" id="A0A1I4XH57"/>
<sequence length="373" mass="42750">MKRRLVQKRLVFLARQKWLSTRAAAESERRRERSASAEAFRHKGRHVITSSKRKPVRYFPAPEAIDLSDNYEATVKFLMQFRRWTSSTRRASSFYVDLRPVKRLTPAGALLLAAEFHRWKIAHGRRLRALDAGEWDLEVRNLLGTMGFFELLEVDRGLLSIDAPPSRNGVIYLPFECGRDTDTRPFVKLRDLIESSVGRLPQRLVLYQAVSEAITNVRHHAYERKNNLSRWWMSASIDTVAMKLKVLVLDHGLGIPSTLPRKGVLEKILSYLKISTLRGFSDDGRMIDAAVTLGRSAVKMPHRGHGLKRDIQFAIRSFDGMARLRIHSNRGRYVFARDFAGTESKSTASLNNSLDGTFVEWTFELQQLELNLT</sequence>
<gene>
    <name evidence="1" type="ORF">SAMN05216289_11015</name>
</gene>
<dbReference type="STRING" id="578942.SAMN05216289_11015"/>